<keyword evidence="1" id="KW-0472">Membrane</keyword>
<sequence length="62" mass="7396">MLLMLQAIIIEILRFVTAIGVFYTWIWVAVFLKASLERGIKWIGNQIRKRRNVNSVHKKRQK</sequence>
<proteinExistence type="predicted"/>
<keyword evidence="1" id="KW-1133">Transmembrane helix</keyword>
<accession>A0A0D7WXM2</accession>
<organism evidence="2 3">
    <name type="scientific">Paenibacillus terrae</name>
    <dbReference type="NCBI Taxonomy" id="159743"/>
    <lineage>
        <taxon>Bacteria</taxon>
        <taxon>Bacillati</taxon>
        <taxon>Bacillota</taxon>
        <taxon>Bacilli</taxon>
        <taxon>Bacillales</taxon>
        <taxon>Paenibacillaceae</taxon>
        <taxon>Paenibacillus</taxon>
    </lineage>
</organism>
<gene>
    <name evidence="2" type="ORF">QD47_27950</name>
</gene>
<evidence type="ECO:0000256" key="1">
    <source>
        <dbReference type="SAM" id="Phobius"/>
    </source>
</evidence>
<dbReference type="Proteomes" id="UP000032534">
    <property type="component" value="Unassembled WGS sequence"/>
</dbReference>
<evidence type="ECO:0000313" key="3">
    <source>
        <dbReference type="Proteomes" id="UP000032534"/>
    </source>
</evidence>
<feature type="transmembrane region" description="Helical" evidence="1">
    <location>
        <begin position="12"/>
        <end position="32"/>
    </location>
</feature>
<dbReference type="AlphaFoldDB" id="A0A0D7WXM2"/>
<reference evidence="2 3" key="1">
    <citation type="submission" date="2014-11" db="EMBL/GenBank/DDBJ databases">
        <title>Draft Genome Sequences of Paenibacillus polymyxa NRRL B-30509 and Paenibacillus terrae NRRL B-30644, Strains from a Poultry Environment that Produce Tridecaptin A and Paenicidins.</title>
        <authorList>
            <person name="van Belkum M.J."/>
            <person name="Lohans C.T."/>
            <person name="Vederas J.C."/>
        </authorList>
    </citation>
    <scope>NUCLEOTIDE SEQUENCE [LARGE SCALE GENOMIC DNA]</scope>
    <source>
        <strain evidence="2 3">NRRL B-30644</strain>
    </source>
</reference>
<protein>
    <submittedName>
        <fullName evidence="2">Uncharacterized protein</fullName>
    </submittedName>
</protein>
<dbReference type="PATRIC" id="fig|159743.3.peg.6237"/>
<name>A0A0D7WXM2_9BACL</name>
<comment type="caution">
    <text evidence="2">The sequence shown here is derived from an EMBL/GenBank/DDBJ whole genome shotgun (WGS) entry which is preliminary data.</text>
</comment>
<evidence type="ECO:0000313" key="2">
    <source>
        <dbReference type="EMBL" id="KJD42487.1"/>
    </source>
</evidence>
<dbReference type="EMBL" id="JTHP01000117">
    <property type="protein sequence ID" value="KJD42487.1"/>
    <property type="molecule type" value="Genomic_DNA"/>
</dbReference>
<keyword evidence="1" id="KW-0812">Transmembrane</keyword>
<keyword evidence="3" id="KW-1185">Reference proteome</keyword>